<reference evidence="2 3" key="1">
    <citation type="journal article" date="2015" name="Genome Announc.">
        <title>Draft Genome Sequence and Gene Annotation of the Entomopathogenic Fungus Verticillium hemipterigenum.</title>
        <authorList>
            <person name="Horn F."/>
            <person name="Habel A."/>
            <person name="Scharf D.H."/>
            <person name="Dworschak J."/>
            <person name="Brakhage A.A."/>
            <person name="Guthke R."/>
            <person name="Hertweck C."/>
            <person name="Linde J."/>
        </authorList>
    </citation>
    <scope>NUCLEOTIDE SEQUENCE [LARGE SCALE GENOMIC DNA]</scope>
</reference>
<dbReference type="HOGENOM" id="CLU_2016814_0_0_1"/>
<keyword evidence="3" id="KW-1185">Reference proteome</keyword>
<proteinExistence type="predicted"/>
<evidence type="ECO:0000256" key="1">
    <source>
        <dbReference type="SAM" id="MobiDB-lite"/>
    </source>
</evidence>
<evidence type="ECO:0000313" key="2">
    <source>
        <dbReference type="EMBL" id="CEJ94412.1"/>
    </source>
</evidence>
<organism evidence="2 3">
    <name type="scientific">[Torrubiella] hemipterigena</name>
    <dbReference type="NCBI Taxonomy" id="1531966"/>
    <lineage>
        <taxon>Eukaryota</taxon>
        <taxon>Fungi</taxon>
        <taxon>Dikarya</taxon>
        <taxon>Ascomycota</taxon>
        <taxon>Pezizomycotina</taxon>
        <taxon>Sordariomycetes</taxon>
        <taxon>Hypocreomycetidae</taxon>
        <taxon>Hypocreales</taxon>
        <taxon>Clavicipitaceae</taxon>
        <taxon>Clavicipitaceae incertae sedis</taxon>
        <taxon>'Torrubiella' clade</taxon>
    </lineage>
</organism>
<gene>
    <name evidence="2" type="ORF">VHEMI09949</name>
</gene>
<dbReference type="EMBL" id="CDHN01000007">
    <property type="protein sequence ID" value="CEJ94412.1"/>
    <property type="molecule type" value="Genomic_DNA"/>
</dbReference>
<dbReference type="Proteomes" id="UP000039046">
    <property type="component" value="Unassembled WGS sequence"/>
</dbReference>
<protein>
    <submittedName>
        <fullName evidence="2">Uncharacterized protein</fullName>
    </submittedName>
</protein>
<accession>A0A0A1TSF2</accession>
<feature type="region of interest" description="Disordered" evidence="1">
    <location>
        <begin position="19"/>
        <end position="42"/>
    </location>
</feature>
<name>A0A0A1TSF2_9HYPO</name>
<feature type="region of interest" description="Disordered" evidence="1">
    <location>
        <begin position="60"/>
        <end position="80"/>
    </location>
</feature>
<dbReference type="AlphaFoldDB" id="A0A0A1TSF2"/>
<evidence type="ECO:0000313" key="3">
    <source>
        <dbReference type="Proteomes" id="UP000039046"/>
    </source>
</evidence>
<sequence length="123" mass="13524">MGIWCMKPLVQAANSFKSWCRGSSTQQDPRESVSRDGTVTSDATAVEVDETNMKLSGCFLNTPPKENPNSPHAKTPWKRAETDDIVGEGAMGDDELARRLWGETQPQCVPMDMVQSRMVVAHG</sequence>